<proteinExistence type="predicted"/>
<dbReference type="InterPro" id="IPR002048">
    <property type="entry name" value="EF_hand_dom"/>
</dbReference>
<protein>
    <recommendedName>
        <fullName evidence="1">EF-hand domain-containing protein</fullName>
    </recommendedName>
</protein>
<accession>A0A1H9CT15</accession>
<dbReference type="PROSITE" id="PS00018">
    <property type="entry name" value="EF_HAND_1"/>
    <property type="match status" value="1"/>
</dbReference>
<dbReference type="RefSeq" id="WP_074641401.1">
    <property type="nucleotide sequence ID" value="NZ_FOFU01000002.1"/>
</dbReference>
<name>A0A1H9CT15_9SPIR</name>
<evidence type="ECO:0000313" key="2">
    <source>
        <dbReference type="EMBL" id="SEQ04299.1"/>
    </source>
</evidence>
<dbReference type="PROSITE" id="PS50222">
    <property type="entry name" value="EF_HAND_2"/>
    <property type="match status" value="1"/>
</dbReference>
<dbReference type="EMBL" id="FOFU01000002">
    <property type="protein sequence ID" value="SEQ04299.1"/>
    <property type="molecule type" value="Genomic_DNA"/>
</dbReference>
<dbReference type="PROSITE" id="PS51257">
    <property type="entry name" value="PROKAR_LIPOPROTEIN"/>
    <property type="match status" value="1"/>
</dbReference>
<dbReference type="OrthoDB" id="363270at2"/>
<dbReference type="InterPro" id="IPR018247">
    <property type="entry name" value="EF_Hand_1_Ca_BS"/>
</dbReference>
<dbReference type="GO" id="GO:0005509">
    <property type="term" value="F:calcium ion binding"/>
    <property type="evidence" value="ECO:0007669"/>
    <property type="project" value="InterPro"/>
</dbReference>
<organism evidence="2 3">
    <name type="scientific">Treponema bryantii</name>
    <dbReference type="NCBI Taxonomy" id="163"/>
    <lineage>
        <taxon>Bacteria</taxon>
        <taxon>Pseudomonadati</taxon>
        <taxon>Spirochaetota</taxon>
        <taxon>Spirochaetia</taxon>
        <taxon>Spirochaetales</taxon>
        <taxon>Treponemataceae</taxon>
        <taxon>Treponema</taxon>
    </lineage>
</organism>
<evidence type="ECO:0000259" key="1">
    <source>
        <dbReference type="PROSITE" id="PS50222"/>
    </source>
</evidence>
<dbReference type="Proteomes" id="UP000182360">
    <property type="component" value="Unassembled WGS sequence"/>
</dbReference>
<gene>
    <name evidence="2" type="ORF">SAMN04487977_102296</name>
</gene>
<keyword evidence="3" id="KW-1185">Reference proteome</keyword>
<sequence length="3252" mass="355771">MKKLRIILLSIFSILLTISCEIGLGASVDTEAPALYILNPPVDSIIRDSFLLSGSYTDDGTVVSVSAKLQRTDGSTNIINLTGTVEENSVKRGTGKWKVTISPINEKGETEIIDGTYQASVYIKDANDHTTTQNTTFTIDNTAPIMLLSRPSTIAEAGKVSFDSYGRTFSIEGKAADDNEVSRIEVNIYENLDSDTPIASIPLDNIPLTIEKEIASYTANEANIYAQIYGHTDENGVIIADEIGAASQRYCSFTIYDNAQRFPVDGSEQTADDKKGNKTEDYYMDSILSEVFLNEYNTTELYHIKNGTKNITEAGKLNSSEVLKKLAENAVNKSQFSINPANNPKFVVSSVNILDSGKDMSNDVAYQFSAGNRYLEVEVSPGLDGYLIMPDTVGVYLQECNSTGVIDKTKSPVTIIKPGKEFHIEDENTEQELPFGSAFISLSGKSYKFKTVRTIDSSNYDVQTEKYYVVVVEGNDSQGKDNGKIISEGLYAFKLKSNLEKIEIDTNCSLNYISQNKVAWTEYPDSKLKINLKWGDSATPYALYRKVDSKDAEIEQKLKAITDSQDREYTDELTYDQLKDLGSNGAFPHSLIYYIKRTSGNEDNEVISIYATVVLNYDSTAPGISNIQFTNAYEKVEETNNNGLIIEDSTYYLNNKEGKKYSISGIATDDTGIESIKLIIPGLDSRTSTSARFSFADLNFDNISPDGNGGVTADIIVTDLAGNQTKKTLKIIFDNNPPVGIHKLDAKGKDIVFRIGNYDNTEVSTNEDKDIDVGGKYSNQTYGNSETVKVRGEFSDSGSGLDMLYYKVYHTKPGETESFYKNYETECDGTVAFLSGDKIIKKRVFYTQSYQKDGTTISVDYGEDNIAGKYYLDDVESNFYAPISGLSVGENYLVFVAVDKVGNSIVEKPYDENNYYYLNVDTEGPEIIANDDTIRYSNATQTFNLNGSVLDIPAGIDTLEVYANIYKEKGGTEKKKISFNVNLQPDIASYPIDGSTEELSDEIKAERCKTWNATVDTSKLKYDNGEIYEGTVSVYATAKDKAGTGNTATISIGTIIMDSIAPEVTIKAPSDADKYTAGVQVNEKISLTGTAADAKGLKEGNGNIILYYTRNETLGTKSVITSADIWNELTTPNPDQKFVELKTSENENSWTFSNINTNTLKEGSSEESTLDVWFVVASKDIADNVGYSAPCKVTVDPQSDRPVISFTSGLTIKDGICEANPSWVKNSQIRGIVEDDDTISNMWYSFDSTEWISCYETGSLEFTINLPTDGSKDNEHKLYFKVKEAGDTIKEFITKAAASSQEALSSPKLLAQKENNENVIIGNSDGKYDSIVYLNIDLVDPTLPVIAYTLDDCSAVTNMEGVIINGNQTKDSADIKWKDLATSIVTGGPSEKLYVLTKACDANGIKSIQLLYDSVEINSIKSESVNDGKEQISLFEIDISSISIAEKSITIIATDNADKPINKGFTNICIDRKPPVVSIINPSKNDSVYGNEGVADNRVTVSGRADDDNGIDKVWMAITKSETDMPSEYYDISTENTNAIVAVFNGDVDNVNNHKDECYLELFNSYVNALYGQGTSYNEYKKNVCLWIYAVDKLNNSGIESPSKLPLVILTQGDKPEVEISYPKEDMTLGGTITLAGSTTIATDTVEDVFIQIDKDYKNGAFSENWETELKSSENWSNVGYSIESTGLEVPYDHAIKAQGSPQNWYLTTNLHSELNKADKSNSIIAIRVLAVGKNNRKISEIKELHFNLDPGSPIFGNVNKMRLVQFANNAEGSGDETASILYTEGMWIQGKWWLTGSVEDDSGIGNIILTETNETGINRTEDIKAKSTPFGNSNYIIKVPVGSPIGSEECYGPNFKLSAEEAQGGKTTEYTVSLNCDNEAPQFEATSLSEISGNSIIQTEGTYQISGTFNDGQGSGFKRIVFYITRDIKIGNASVPYLTDIMKVQGTSESGIPENCYQQSDFTVPQSNTDLYWKTISNCTASNMHVTLPQDIPSFVHNGSLCRINNVMYLIKSVDTVENTIMLDTAIDSGTVSVDFTIAQVIDNTVSETGRTTYFGDTSNKIANDDGDQMVESYTKSTNAWTVAINSQNIKDGVISIHFVAFDAAGNATYKNYSGTVSNNRPRIAGVKFGSDVDGSGTVTENEMKTMYSGLYNRTSQNKVENVTVNGQSPNGNKIYSLALPNDGNSISVLSGNPILTVKGNVKIIPEIVGGNDGLSWTYYVGDKDDANIIKDSNGKRIVTQMASTHSDDIREEETPIELTVSNLHGITDGAKDFHFQIWDHTSGTEIGYTSNRADLSLRFYVALNDGEEPTALIKPFYWVDSSINSIYYELINSKKISKGHIELEADLPSDTFKEKTGLHDKDPKLSGIVYLEGIAKDNVAVDELWLKFTGLTASDDFIKIAAREKENPDTLGSWKALTDLQNNGIKFISADEVVETEENGLDYNVVYWKVAIDTAKIDGIADTNRQIQVMVKDRGGLNEDGTFGKNQKASSVENLSQTSVSAVKWSVAKTQSTSFYLDMDCTTLITQKNSKTLSDDTIVYEDNRTPSYRVDVVPYITGITTKLGKLKQNNPSVYGRTALGHYTVSSDEEIIFAGYNLGDNTTLDISTLSSSGAYDFEINGVKALNNENYNDSRGSYSKTVNLNDNPTGDKTIYDNYYNRQPNGDNNNLLTDDIVFDIWGINSEAGKPKSGPLSQPVMAINPKNKQVGFAFASGPLNFSMGSLDKSYDVWEQGLDFWTSIGFAYDANGNSFGTTAGGDINGNPSADAFGIFTSRWGKGFYDQSYGHNNGTGQLRIELVGQGESTDGSTFDGNNINKERIQSSSIATTVASATATSTTVYLAYYDAINEEIRFKWGILENATNKVRSKNNLFYDYYGPTSVSGDAKTDNSEGTKSLTGSKLVKDLPYTLEYVSLIAGQTKNKKTFYKGSDNKNHNYQANTAVMTREGAPVHAGQYVSIAARKGAGNTYNIGTEQEPVSFTDDLVVAVWYDATNNQMLYSYNKTPQKITAPTYKGDNTYLGKNEDGSDKGIDSFSQAATGWSTPVAIFGEGNGIGEYCKVVIDGEGNVHIACYDNGNADVWYAYLDNFDAPASAKTCIVDSYGIVGTELSIDVAIKDSNPVPYISYYGSSCARPKVAYWASEESISDVSSISGAEDESFTKNWEVSVIPSNSKISIDHINVGVWKDNSGNLTYSTTDENVPNGITPGSAGANVGNSTAENSNGMIYGNGSKNPILGYAITKGAGGFIETAQMK</sequence>
<reference evidence="2 3" key="1">
    <citation type="submission" date="2016-10" db="EMBL/GenBank/DDBJ databases">
        <authorList>
            <person name="de Groot N.N."/>
        </authorList>
    </citation>
    <scope>NUCLEOTIDE SEQUENCE [LARGE SCALE GENOMIC DNA]</scope>
    <source>
        <strain evidence="2 3">B25</strain>
    </source>
</reference>
<evidence type="ECO:0000313" key="3">
    <source>
        <dbReference type="Proteomes" id="UP000182360"/>
    </source>
</evidence>
<feature type="domain" description="EF-hand" evidence="1">
    <location>
        <begin position="2133"/>
        <end position="2155"/>
    </location>
</feature>